<name>A0A0B5FKZ4_9BACT</name>
<feature type="active site" description="Cysteine persulfide intermediate" evidence="4">
    <location>
        <position position="92"/>
    </location>
</feature>
<dbReference type="HAMAP" id="MF_00316">
    <property type="entry name" value="MobA"/>
    <property type="match status" value="1"/>
</dbReference>
<dbReference type="Pfam" id="PF12804">
    <property type="entry name" value="NTP_transf_3"/>
    <property type="match status" value="1"/>
</dbReference>
<dbReference type="SUPFAM" id="SSF53927">
    <property type="entry name" value="Cytidine deaminase-like"/>
    <property type="match status" value="1"/>
</dbReference>
<evidence type="ECO:0000259" key="7">
    <source>
        <dbReference type="Pfam" id="PF12804"/>
    </source>
</evidence>
<feature type="domain" description="MobA-like NTP transferase" evidence="7">
    <location>
        <begin position="261"/>
        <end position="408"/>
    </location>
</feature>
<comment type="subcellular location">
    <subcellularLocation>
        <location evidence="5">Cytoplasm</location>
    </subcellularLocation>
</comment>
<dbReference type="GO" id="GO:0006777">
    <property type="term" value="P:Mo-molybdopterin cofactor biosynthetic process"/>
    <property type="evidence" value="ECO:0007669"/>
    <property type="project" value="UniProtKB-UniRule"/>
</dbReference>
<comment type="caution">
    <text evidence="5">Lacks conserved residue(s) required for the propagation of feature annotation.</text>
</comment>
<keyword evidence="5" id="KW-0479">Metal-binding</keyword>
<dbReference type="InterPro" id="IPR003786">
    <property type="entry name" value="FdhD"/>
</dbReference>
<keyword evidence="1 5" id="KW-0963">Cytoplasm</keyword>
<comment type="function">
    <text evidence="5">Transfers a GMP moiety from GTP to Mo-molybdopterin (Mo-MPT) cofactor (Moco or molybdenum cofactor) to form Mo-molybdopterin guanine dinucleotide (Mo-MGD) cofactor.</text>
</comment>
<evidence type="ECO:0000256" key="6">
    <source>
        <dbReference type="SAM" id="MobiDB-lite"/>
    </source>
</evidence>
<comment type="function">
    <text evidence="4">Required for formate dehydrogenase (FDH) activity. Acts as a sulfur carrier protein that transfers sulfur from IscS to the molybdenum cofactor prior to its insertion into FDH.</text>
</comment>
<comment type="catalytic activity">
    <reaction evidence="5">
        <text>Mo-molybdopterin + GTP + H(+) = Mo-molybdopterin guanine dinucleotide + diphosphate</text>
        <dbReference type="Rhea" id="RHEA:34243"/>
        <dbReference type="ChEBI" id="CHEBI:15378"/>
        <dbReference type="ChEBI" id="CHEBI:33019"/>
        <dbReference type="ChEBI" id="CHEBI:37565"/>
        <dbReference type="ChEBI" id="CHEBI:71302"/>
        <dbReference type="ChEBI" id="CHEBI:71310"/>
        <dbReference type="EC" id="2.7.7.77"/>
    </reaction>
</comment>
<reference evidence="8 9" key="1">
    <citation type="journal article" date="2015" name="Genome Announc.">
        <title>Genomes of Geoalkalibacter ferrihydriticus Z-0531T and Geoalkalibacter subterraneus Red1T, Two Haloalkaliphilic Metal-Reducing Deltaproteobacteria.</title>
        <authorList>
            <person name="Badalamenti J.P."/>
            <person name="Krajmalnik-Brown R."/>
            <person name="Torres C.I."/>
            <person name="Bond D.R."/>
        </authorList>
    </citation>
    <scope>NUCLEOTIDE SEQUENCE [LARGE SCALE GENOMIC DNA]</scope>
    <source>
        <strain evidence="8 9">Red1</strain>
    </source>
</reference>
<keyword evidence="9" id="KW-1185">Reference proteome</keyword>
<dbReference type="InterPro" id="IPR025877">
    <property type="entry name" value="MobA-like_NTP_Trfase"/>
</dbReference>
<dbReference type="EMBL" id="CP010311">
    <property type="protein sequence ID" value="AJF08038.1"/>
    <property type="molecule type" value="Genomic_DNA"/>
</dbReference>
<keyword evidence="5" id="KW-0547">Nucleotide-binding</keyword>
<comment type="similarity">
    <text evidence="4">Belongs to the FdhD family.</text>
</comment>
<organism evidence="8 9">
    <name type="scientific">Geoalkalibacter subterraneus</name>
    <dbReference type="NCBI Taxonomy" id="483547"/>
    <lineage>
        <taxon>Bacteria</taxon>
        <taxon>Pseudomonadati</taxon>
        <taxon>Thermodesulfobacteriota</taxon>
        <taxon>Desulfuromonadia</taxon>
        <taxon>Desulfuromonadales</taxon>
        <taxon>Geoalkalibacteraceae</taxon>
        <taxon>Geoalkalibacter</taxon>
    </lineage>
</organism>
<dbReference type="GO" id="GO:0005525">
    <property type="term" value="F:GTP binding"/>
    <property type="evidence" value="ECO:0007669"/>
    <property type="project" value="UniProtKB-UniRule"/>
</dbReference>
<dbReference type="GO" id="GO:0061603">
    <property type="term" value="F:molybdenum cofactor guanylyltransferase activity"/>
    <property type="evidence" value="ECO:0007669"/>
    <property type="project" value="UniProtKB-EC"/>
</dbReference>
<dbReference type="STRING" id="483547.GSUB_12925"/>
<dbReference type="GO" id="GO:0005737">
    <property type="term" value="C:cytoplasm"/>
    <property type="evidence" value="ECO:0007669"/>
    <property type="project" value="UniProtKB-SubCell"/>
</dbReference>
<keyword evidence="3 5" id="KW-0501">Molybdenum cofactor biosynthesis</keyword>
<dbReference type="PANTHER" id="PTHR30592">
    <property type="entry name" value="FORMATE DEHYDROGENASE"/>
    <property type="match status" value="1"/>
</dbReference>
<dbReference type="InterPro" id="IPR029044">
    <property type="entry name" value="Nucleotide-diphossugar_trans"/>
</dbReference>
<feature type="binding site" evidence="5">
    <location>
        <position position="350"/>
    </location>
    <ligand>
        <name>GTP</name>
        <dbReference type="ChEBI" id="CHEBI:37565"/>
    </ligand>
</feature>
<keyword evidence="5" id="KW-0460">Magnesium</keyword>
<dbReference type="KEGG" id="gsb:GSUB_12925"/>
<keyword evidence="2 5" id="KW-0342">GTP-binding</keyword>
<gene>
    <name evidence="5" type="primary">mobA</name>
    <name evidence="4" type="synonym">fdhD</name>
    <name evidence="8" type="ORF">GSUB_12925</name>
</gene>
<accession>A0A0B5FKZ4</accession>
<dbReference type="PANTHER" id="PTHR30592:SF1">
    <property type="entry name" value="SULFUR CARRIER PROTEIN FDHD"/>
    <property type="match status" value="1"/>
</dbReference>
<dbReference type="Pfam" id="PF02634">
    <property type="entry name" value="FdhD-NarQ"/>
    <property type="match status" value="1"/>
</dbReference>
<evidence type="ECO:0000256" key="4">
    <source>
        <dbReference type="HAMAP-Rule" id="MF_00187"/>
    </source>
</evidence>
<feature type="compositionally biased region" description="Polar residues" evidence="6">
    <location>
        <begin position="464"/>
        <end position="473"/>
    </location>
</feature>
<feature type="binding site" evidence="5">
    <location>
        <position position="350"/>
    </location>
    <ligand>
        <name>Mg(2+)</name>
        <dbReference type="ChEBI" id="CHEBI:18420"/>
    </ligand>
</feature>
<dbReference type="AlphaFoldDB" id="A0A0B5FKZ4"/>
<feature type="region of interest" description="Disordered" evidence="6">
    <location>
        <begin position="454"/>
        <end position="473"/>
    </location>
</feature>
<evidence type="ECO:0000313" key="8">
    <source>
        <dbReference type="EMBL" id="AJF08038.1"/>
    </source>
</evidence>
<dbReference type="CDD" id="cd02503">
    <property type="entry name" value="MobA"/>
    <property type="match status" value="1"/>
</dbReference>
<dbReference type="HOGENOM" id="CLU_569569_0_0_7"/>
<dbReference type="Proteomes" id="UP000035036">
    <property type="component" value="Chromosome"/>
</dbReference>
<feature type="binding site" evidence="5">
    <location>
        <position position="276"/>
    </location>
    <ligand>
        <name>GTP</name>
        <dbReference type="ChEBI" id="CHEBI:37565"/>
    </ligand>
</feature>
<dbReference type="EC" id="2.7.7.77" evidence="5"/>
<evidence type="ECO:0000256" key="2">
    <source>
        <dbReference type="ARBA" id="ARBA00023134"/>
    </source>
</evidence>
<dbReference type="Gene3D" id="3.40.140.10">
    <property type="entry name" value="Cytidine Deaminase, domain 2"/>
    <property type="match status" value="1"/>
</dbReference>
<evidence type="ECO:0000256" key="1">
    <source>
        <dbReference type="ARBA" id="ARBA00022490"/>
    </source>
</evidence>
<dbReference type="Gene3D" id="3.90.550.10">
    <property type="entry name" value="Spore Coat Polysaccharide Biosynthesis Protein SpsA, Chain A"/>
    <property type="match status" value="1"/>
</dbReference>
<dbReference type="GO" id="GO:0097163">
    <property type="term" value="F:sulfur carrier activity"/>
    <property type="evidence" value="ECO:0007669"/>
    <property type="project" value="UniProtKB-UniRule"/>
</dbReference>
<dbReference type="SUPFAM" id="SSF53448">
    <property type="entry name" value="Nucleotide-diphospho-sugar transferases"/>
    <property type="match status" value="1"/>
</dbReference>
<dbReference type="HAMAP" id="MF_00187">
    <property type="entry name" value="FdhD"/>
    <property type="match status" value="1"/>
</dbReference>
<dbReference type="InterPro" id="IPR013482">
    <property type="entry name" value="Molybde_CF_guanTrfase"/>
</dbReference>
<keyword evidence="5" id="KW-0808">Transferase</keyword>
<comment type="cofactor">
    <cofactor evidence="5">
        <name>Mg(2+)</name>
        <dbReference type="ChEBI" id="CHEBI:18420"/>
    </cofactor>
</comment>
<sequence>MRYEKQAFQQRERHIVQEFPLRLMVNERELATLVASPHQLNFLAVGFLRLQGFISTPDDILSLGVCSEFGLASIRLKKDIPERLTPTLTSGCGTGIVFNLPQHLRPSENEGTASPSSVDPQTVLGLMANLARLADNYSRHGGIHSAAVSSTEDPELFAEDLGRHNTLDRIAGEALFRGINLKGKLLVTSGRVSTEMVAKATRLGIALIASRTSPTDAAVELAQQAGITLIGYVRGGSFEVYAHHERLRQVAADGRISGITGVILAGGESRRMGCDKSLLPVAGARFIDHIYRKMTELFDEVIIVTNSPGLYQDIPCRKVPDIYYGRGALAGIHSGLCHAQNQRIFVAACDMPYLNTDLIRTLCHHSEQSDVVIPQSPNGLEPLHALYHKNCLGAIENTLDRGRRRIVHFFPQVRVSEVAITAVNAVDPQGKSFRNINTPEEYFHCRLTADGTSAPLKTSEEEQLSIQGRSSSG</sequence>
<feature type="binding site" evidence="5">
    <location>
        <begin position="264"/>
        <end position="266"/>
    </location>
    <ligand>
        <name>GTP</name>
        <dbReference type="ChEBI" id="CHEBI:37565"/>
    </ligand>
</feature>
<comment type="similarity">
    <text evidence="5">Belongs to the MobA family.</text>
</comment>
<dbReference type="NCBIfam" id="TIGR00129">
    <property type="entry name" value="fdhD_narQ"/>
    <property type="match status" value="1"/>
</dbReference>
<protein>
    <recommendedName>
        <fullName evidence="4 5">Multifunctional fusion protein</fullName>
    </recommendedName>
    <domain>
        <recommendedName>
            <fullName evidence="5">Probable molybdenum cofactor guanylyltransferase</fullName>
            <shortName evidence="5">MoCo guanylyltransferase</shortName>
            <ecNumber evidence="5">2.7.7.77</ecNumber>
        </recommendedName>
        <alternativeName>
            <fullName evidence="5">GTP:molybdopterin guanylyltransferase</fullName>
        </alternativeName>
        <alternativeName>
            <fullName evidence="5">Molybdopterin-guanine dinucleotide synthase</fullName>
            <shortName evidence="5">MGD synthase</shortName>
        </alternativeName>
        <alternativeName>
            <fullName evidence="5">Molybdopterin guanylyltransferase</fullName>
        </alternativeName>
        <alternativeName>
            <fullName evidence="5">Mo-MPT guanylyltransferase</fullName>
        </alternativeName>
    </domain>
    <domain>
        <recommendedName>
            <fullName evidence="4">Sulfur carrier protein FdhD</fullName>
        </recommendedName>
    </domain>
</protein>
<comment type="domain">
    <text evidence="5">The N-terminal domain determines nucleotide recognition and specific binding, while the C-terminal domain determines the specific binding to the target protein.</text>
</comment>
<dbReference type="GO" id="GO:0016783">
    <property type="term" value="F:sulfurtransferase activity"/>
    <property type="evidence" value="ECO:0007669"/>
    <property type="project" value="InterPro"/>
</dbReference>
<evidence type="ECO:0000313" key="9">
    <source>
        <dbReference type="Proteomes" id="UP000035036"/>
    </source>
</evidence>
<feature type="binding site" evidence="5">
    <location>
        <position position="321"/>
    </location>
    <ligand>
        <name>GTP</name>
        <dbReference type="ChEBI" id="CHEBI:37565"/>
    </ligand>
</feature>
<evidence type="ECO:0000256" key="3">
    <source>
        <dbReference type="ARBA" id="ARBA00023150"/>
    </source>
</evidence>
<dbReference type="Gene3D" id="3.10.20.10">
    <property type="match status" value="1"/>
</dbReference>
<proteinExistence type="inferred from homology"/>
<dbReference type="InterPro" id="IPR016193">
    <property type="entry name" value="Cytidine_deaminase-like"/>
</dbReference>
<evidence type="ECO:0000256" key="5">
    <source>
        <dbReference type="HAMAP-Rule" id="MF_00316"/>
    </source>
</evidence>
<dbReference type="GO" id="GO:0046872">
    <property type="term" value="F:metal ion binding"/>
    <property type="evidence" value="ECO:0007669"/>
    <property type="project" value="UniProtKB-KW"/>
</dbReference>